<dbReference type="Proteomes" id="UP000265566">
    <property type="component" value="Chromosome 2"/>
</dbReference>
<gene>
    <name evidence="2" type="ORF">MtrunA17_Chr2g0308641</name>
</gene>
<proteinExistence type="predicted"/>
<organism evidence="2">
    <name type="scientific">Medicago truncatula</name>
    <name type="common">Barrel medic</name>
    <name type="synonym">Medicago tribuloides</name>
    <dbReference type="NCBI Taxonomy" id="3880"/>
    <lineage>
        <taxon>Eukaryota</taxon>
        <taxon>Viridiplantae</taxon>
        <taxon>Streptophyta</taxon>
        <taxon>Embryophyta</taxon>
        <taxon>Tracheophyta</taxon>
        <taxon>Spermatophyta</taxon>
        <taxon>Magnoliopsida</taxon>
        <taxon>eudicotyledons</taxon>
        <taxon>Gunneridae</taxon>
        <taxon>Pentapetalae</taxon>
        <taxon>rosids</taxon>
        <taxon>fabids</taxon>
        <taxon>Fabales</taxon>
        <taxon>Fabaceae</taxon>
        <taxon>Papilionoideae</taxon>
        <taxon>50 kb inversion clade</taxon>
        <taxon>NPAAA clade</taxon>
        <taxon>Hologalegina</taxon>
        <taxon>IRL clade</taxon>
        <taxon>Trifolieae</taxon>
        <taxon>Medicago</taxon>
    </lineage>
</organism>
<dbReference type="AlphaFoldDB" id="A0A396J7S1"/>
<evidence type="ECO:0000313" key="2">
    <source>
        <dbReference type="EMBL" id="RHN74286.1"/>
    </source>
</evidence>
<dbReference type="EMBL" id="PSQE01000002">
    <property type="protein sequence ID" value="RHN74286.1"/>
    <property type="molecule type" value="Genomic_DNA"/>
</dbReference>
<protein>
    <submittedName>
        <fullName evidence="2">Uncharacterized protein</fullName>
    </submittedName>
</protein>
<accession>A0A396J7S1</accession>
<evidence type="ECO:0000256" key="1">
    <source>
        <dbReference type="SAM" id="MobiDB-lite"/>
    </source>
</evidence>
<comment type="caution">
    <text evidence="2">The sequence shown here is derived from an EMBL/GenBank/DDBJ whole genome shotgun (WGS) entry which is preliminary data.</text>
</comment>
<feature type="region of interest" description="Disordered" evidence="1">
    <location>
        <begin position="1"/>
        <end position="38"/>
    </location>
</feature>
<sequence>MPRRRRQRIFQTTEQAPTEPEAIDSVGEKEVTAEEEIPPESERVDIVLLHEASQLLDESLKNREPAITT</sequence>
<dbReference type="Gramene" id="rna10324">
    <property type="protein sequence ID" value="RHN74286.1"/>
    <property type="gene ID" value="gene10324"/>
</dbReference>
<reference evidence="2" key="1">
    <citation type="journal article" date="2018" name="Nat. Plants">
        <title>Whole-genome landscape of Medicago truncatula symbiotic genes.</title>
        <authorList>
            <person name="Pecrix Y."/>
            <person name="Gamas P."/>
            <person name="Carrere S."/>
        </authorList>
    </citation>
    <scope>NUCLEOTIDE SEQUENCE</scope>
    <source>
        <tissue evidence="2">Leaves</tissue>
    </source>
</reference>
<name>A0A396J7S1_MEDTR</name>